<organism evidence="1 2">
    <name type="scientific">Sinanodonta woodiana</name>
    <name type="common">Chinese pond mussel</name>
    <name type="synonym">Anodonta woodiana</name>
    <dbReference type="NCBI Taxonomy" id="1069815"/>
    <lineage>
        <taxon>Eukaryota</taxon>
        <taxon>Metazoa</taxon>
        <taxon>Spiralia</taxon>
        <taxon>Lophotrochozoa</taxon>
        <taxon>Mollusca</taxon>
        <taxon>Bivalvia</taxon>
        <taxon>Autobranchia</taxon>
        <taxon>Heteroconchia</taxon>
        <taxon>Palaeoheterodonta</taxon>
        <taxon>Unionida</taxon>
        <taxon>Unionoidea</taxon>
        <taxon>Unionidae</taxon>
        <taxon>Unioninae</taxon>
        <taxon>Sinanodonta</taxon>
    </lineage>
</organism>
<gene>
    <name evidence="1" type="ORF">ACJMK2_007388</name>
</gene>
<evidence type="ECO:0000313" key="2">
    <source>
        <dbReference type="Proteomes" id="UP001634394"/>
    </source>
</evidence>
<accession>A0ABD3VLE7</accession>
<feature type="non-terminal residue" evidence="1">
    <location>
        <position position="92"/>
    </location>
</feature>
<name>A0ABD3VLE7_SINWO</name>
<keyword evidence="2" id="KW-1185">Reference proteome</keyword>
<reference evidence="1 2" key="1">
    <citation type="submission" date="2024-11" db="EMBL/GenBank/DDBJ databases">
        <title>Chromosome-level genome assembly of the freshwater bivalve Anodonta woodiana.</title>
        <authorList>
            <person name="Chen X."/>
        </authorList>
    </citation>
    <scope>NUCLEOTIDE SEQUENCE [LARGE SCALE GENOMIC DNA]</scope>
    <source>
        <strain evidence="1">MN2024</strain>
        <tissue evidence="1">Gills</tissue>
    </source>
</reference>
<evidence type="ECO:0000313" key="1">
    <source>
        <dbReference type="EMBL" id="KAL3861352.1"/>
    </source>
</evidence>
<dbReference type="EMBL" id="JBJQND010000011">
    <property type="protein sequence ID" value="KAL3861352.1"/>
    <property type="molecule type" value="Genomic_DNA"/>
</dbReference>
<dbReference type="AlphaFoldDB" id="A0ABD3VLE7"/>
<proteinExistence type="predicted"/>
<comment type="caution">
    <text evidence="1">The sequence shown here is derived from an EMBL/GenBank/DDBJ whole genome shotgun (WGS) entry which is preliminary data.</text>
</comment>
<sequence>NGNIKIGDRNYDLQPSIDDIASRNILENTDVLGKRYILQDQSNMERDIPYIHELSDIQIDMPDQQDQFYIERDQDFQQDESKNQRDVVVERK</sequence>
<feature type="non-terminal residue" evidence="1">
    <location>
        <position position="1"/>
    </location>
</feature>
<protein>
    <submittedName>
        <fullName evidence="1">Uncharacterized protein</fullName>
    </submittedName>
</protein>
<dbReference type="Proteomes" id="UP001634394">
    <property type="component" value="Unassembled WGS sequence"/>
</dbReference>